<accession>A0A1H4CEQ9</accession>
<sequence length="175" mass="19593">MKKIIIGIFLISTTCNLNYAYNSGGKDNRYLTEYRTDKCLYDLLSSIVSSNAGFYRPGKYYYSLEFHLSEGRRSLYIAPEMWDNARTLDYSGFINVGGALFLCTGGFTEDSLFHKTTAVKKVMLKLSETEIGSLQSFNEPSLEGTLNICKGAPIDLSVYTKGKISGYDIKEMQGN</sequence>
<proteinExistence type="predicted"/>
<protein>
    <submittedName>
        <fullName evidence="1">Uncharacterized protein</fullName>
    </submittedName>
</protein>
<evidence type="ECO:0000313" key="1">
    <source>
        <dbReference type="EMBL" id="SEA58803.1"/>
    </source>
</evidence>
<reference evidence="2" key="1">
    <citation type="submission" date="2016-10" db="EMBL/GenBank/DDBJ databases">
        <authorList>
            <person name="Varghese N."/>
            <person name="Submissions S."/>
        </authorList>
    </citation>
    <scope>NUCLEOTIDE SEQUENCE [LARGE SCALE GENOMIC DNA]</scope>
    <source>
        <strain evidence="2">DSM 23920</strain>
    </source>
</reference>
<dbReference type="AlphaFoldDB" id="A0A1H4CEQ9"/>
<dbReference type="RefSeq" id="WP_089762194.1">
    <property type="nucleotide sequence ID" value="NZ_BKAT01000007.1"/>
</dbReference>
<dbReference type="Proteomes" id="UP000199656">
    <property type="component" value="Unassembled WGS sequence"/>
</dbReference>
<dbReference type="EMBL" id="FNRL01000010">
    <property type="protein sequence ID" value="SEA58803.1"/>
    <property type="molecule type" value="Genomic_DNA"/>
</dbReference>
<dbReference type="OrthoDB" id="679276at2"/>
<keyword evidence="2" id="KW-1185">Reference proteome</keyword>
<evidence type="ECO:0000313" key="2">
    <source>
        <dbReference type="Proteomes" id="UP000199656"/>
    </source>
</evidence>
<gene>
    <name evidence="1" type="ORF">SAMN05660909_02591</name>
</gene>
<organism evidence="1 2">
    <name type="scientific">Chitinophaga terrae</name>
    <name type="common">ex Kim and Jung 2007</name>
    <dbReference type="NCBI Taxonomy" id="408074"/>
    <lineage>
        <taxon>Bacteria</taxon>
        <taxon>Pseudomonadati</taxon>
        <taxon>Bacteroidota</taxon>
        <taxon>Chitinophagia</taxon>
        <taxon>Chitinophagales</taxon>
        <taxon>Chitinophagaceae</taxon>
        <taxon>Chitinophaga</taxon>
    </lineage>
</organism>
<dbReference type="STRING" id="408074.SAMN05660909_02591"/>
<name>A0A1H4CEQ9_9BACT</name>